<evidence type="ECO:0008006" key="3">
    <source>
        <dbReference type="Google" id="ProtNLM"/>
    </source>
</evidence>
<protein>
    <recommendedName>
        <fullName evidence="3">Nitrogen regulatory protein P-II</fullName>
    </recommendedName>
</protein>
<dbReference type="Proteomes" id="UP000239471">
    <property type="component" value="Unassembled WGS sequence"/>
</dbReference>
<dbReference type="RefSeq" id="WP_106061115.1">
    <property type="nucleotide sequence ID" value="NZ_PVXQ01000056.1"/>
</dbReference>
<comment type="caution">
    <text evidence="1">The sequence shown here is derived from an EMBL/GenBank/DDBJ whole genome shotgun (WGS) entry which is preliminary data.</text>
</comment>
<dbReference type="EMBL" id="PVXQ01000056">
    <property type="protein sequence ID" value="PRR79750.1"/>
    <property type="molecule type" value="Genomic_DNA"/>
</dbReference>
<proteinExistence type="predicted"/>
<evidence type="ECO:0000313" key="2">
    <source>
        <dbReference type="Proteomes" id="UP000239471"/>
    </source>
</evidence>
<name>A0A2T0B782_9CLOT</name>
<evidence type="ECO:0000313" key="1">
    <source>
        <dbReference type="EMBL" id="PRR79750.1"/>
    </source>
</evidence>
<keyword evidence="2" id="KW-1185">Reference proteome</keyword>
<dbReference type="AlphaFoldDB" id="A0A2T0B782"/>
<dbReference type="OrthoDB" id="9810781at2"/>
<accession>A0A2T0B782</accession>
<organism evidence="1 2">
    <name type="scientific">Clostridium vincentii</name>
    <dbReference type="NCBI Taxonomy" id="52704"/>
    <lineage>
        <taxon>Bacteria</taxon>
        <taxon>Bacillati</taxon>
        <taxon>Bacillota</taxon>
        <taxon>Clostridia</taxon>
        <taxon>Eubacteriales</taxon>
        <taxon>Clostridiaceae</taxon>
        <taxon>Clostridium</taxon>
    </lineage>
</organism>
<reference evidence="1 2" key="1">
    <citation type="submission" date="2018-03" db="EMBL/GenBank/DDBJ databases">
        <title>Genome sequence of Clostridium vincentii DSM 10228.</title>
        <authorList>
            <person name="Poehlein A."/>
            <person name="Daniel R."/>
        </authorList>
    </citation>
    <scope>NUCLEOTIDE SEQUENCE [LARGE SCALE GENOMIC DNA]</scope>
    <source>
        <strain evidence="1 2">DSM 10228</strain>
    </source>
</reference>
<sequence length="112" mass="12321">MQLLILILKKIELTNEIFQKLAESGIKGGTTLDANGMADAISDMEDLPIFGMMKNILADGEKEVCKVMLFVLKDEQLRTSREIIKNTIGDFNAPNTGIMFSISIDNVEGLGE</sequence>
<gene>
    <name evidence="1" type="ORF">CLVI_32510</name>
</gene>